<dbReference type="AlphaFoldDB" id="A0A8E2JVG8"/>
<dbReference type="EMBL" id="KV749100">
    <property type="protein sequence ID" value="OCL11180.1"/>
    <property type="molecule type" value="Genomic_DNA"/>
</dbReference>
<gene>
    <name evidence="3" type="ORF">AOQ84DRAFT_361750</name>
</gene>
<proteinExistence type="predicted"/>
<reference evidence="3 4" key="1">
    <citation type="journal article" date="2016" name="Nat. Commun.">
        <title>Ectomycorrhizal ecology is imprinted in the genome of the dominant symbiotic fungus Cenococcum geophilum.</title>
        <authorList>
            <consortium name="DOE Joint Genome Institute"/>
            <person name="Peter M."/>
            <person name="Kohler A."/>
            <person name="Ohm R.A."/>
            <person name="Kuo A."/>
            <person name="Krutzmann J."/>
            <person name="Morin E."/>
            <person name="Arend M."/>
            <person name="Barry K.W."/>
            <person name="Binder M."/>
            <person name="Choi C."/>
            <person name="Clum A."/>
            <person name="Copeland A."/>
            <person name="Grisel N."/>
            <person name="Haridas S."/>
            <person name="Kipfer T."/>
            <person name="LaButti K."/>
            <person name="Lindquist E."/>
            <person name="Lipzen A."/>
            <person name="Maire R."/>
            <person name="Meier B."/>
            <person name="Mihaltcheva S."/>
            <person name="Molinier V."/>
            <person name="Murat C."/>
            <person name="Poggeler S."/>
            <person name="Quandt C.A."/>
            <person name="Sperisen C."/>
            <person name="Tritt A."/>
            <person name="Tisserant E."/>
            <person name="Crous P.W."/>
            <person name="Henrissat B."/>
            <person name="Nehls U."/>
            <person name="Egli S."/>
            <person name="Spatafora J.W."/>
            <person name="Grigoriev I.V."/>
            <person name="Martin F.M."/>
        </authorList>
    </citation>
    <scope>NUCLEOTIDE SEQUENCE [LARGE SCALE GENOMIC DNA]</scope>
    <source>
        <strain evidence="3 4">CBS 207.34</strain>
    </source>
</reference>
<feature type="domain" description="SUZ" evidence="2">
    <location>
        <begin position="84"/>
        <end position="177"/>
    </location>
</feature>
<keyword evidence="4" id="KW-1185">Reference proteome</keyword>
<feature type="compositionally biased region" description="Basic and acidic residues" evidence="1">
    <location>
        <begin position="30"/>
        <end position="43"/>
    </location>
</feature>
<dbReference type="PROSITE" id="PS51673">
    <property type="entry name" value="SUZ"/>
    <property type="match status" value="1"/>
</dbReference>
<feature type="compositionally biased region" description="Basic and acidic residues" evidence="1">
    <location>
        <begin position="238"/>
        <end position="247"/>
    </location>
</feature>
<protein>
    <recommendedName>
        <fullName evidence="2">SUZ domain-containing protein</fullName>
    </recommendedName>
</protein>
<feature type="region of interest" description="Disordered" evidence="1">
    <location>
        <begin position="103"/>
        <end position="283"/>
    </location>
</feature>
<feature type="compositionally biased region" description="Basic and acidic residues" evidence="1">
    <location>
        <begin position="150"/>
        <end position="172"/>
    </location>
</feature>
<name>A0A8E2JVG8_9PEZI</name>
<organism evidence="3 4">
    <name type="scientific">Glonium stellatum</name>
    <dbReference type="NCBI Taxonomy" id="574774"/>
    <lineage>
        <taxon>Eukaryota</taxon>
        <taxon>Fungi</taxon>
        <taxon>Dikarya</taxon>
        <taxon>Ascomycota</taxon>
        <taxon>Pezizomycotina</taxon>
        <taxon>Dothideomycetes</taxon>
        <taxon>Pleosporomycetidae</taxon>
        <taxon>Gloniales</taxon>
        <taxon>Gloniaceae</taxon>
        <taxon>Glonium</taxon>
    </lineage>
</organism>
<feature type="compositionally biased region" description="Polar residues" evidence="1">
    <location>
        <begin position="203"/>
        <end position="212"/>
    </location>
</feature>
<evidence type="ECO:0000256" key="1">
    <source>
        <dbReference type="SAM" id="MobiDB-lite"/>
    </source>
</evidence>
<dbReference type="Proteomes" id="UP000250140">
    <property type="component" value="Unassembled WGS sequence"/>
</dbReference>
<feature type="region of interest" description="Disordered" evidence="1">
    <location>
        <begin position="24"/>
        <end position="43"/>
    </location>
</feature>
<sequence>MSKKSAVPDAWDDEWEAAVDKQDDALQEGKPAEEAKISKAERRAKHAELNKKLWDSAYDTRVPYSNTTTAEYQLIQYNSENTERMHFLEAQDVPLKSAFKPGVTVLSRKPPPKLLSRDGATSGMAGLRLDDDEDSEEEARKKNEQAFAERQAKAQREREEKQRKYKEVREKLFGASPSDENQRRASPTRPSRGKGKGRGGRDSQPSSGNDQSPARGGNQRKQLYDPEYTVKPNSTYIQKREATDNRPETPNQNQPIREPRGPNVSGRGGNGFAPRGNRTGSAV</sequence>
<dbReference type="InterPro" id="IPR024771">
    <property type="entry name" value="SUZ"/>
</dbReference>
<evidence type="ECO:0000313" key="3">
    <source>
        <dbReference type="EMBL" id="OCL11180.1"/>
    </source>
</evidence>
<evidence type="ECO:0000259" key="2">
    <source>
        <dbReference type="PROSITE" id="PS51673"/>
    </source>
</evidence>
<evidence type="ECO:0000313" key="4">
    <source>
        <dbReference type="Proteomes" id="UP000250140"/>
    </source>
</evidence>
<accession>A0A8E2JVG8</accession>
<dbReference type="OrthoDB" id="5422283at2759"/>